<dbReference type="VEuPathDB" id="CryptoDB:Cvel_10827"/>
<gene>
    <name evidence="2" type="ORF">Cvel_10827</name>
</gene>
<feature type="region of interest" description="Disordered" evidence="1">
    <location>
        <begin position="296"/>
        <end position="362"/>
    </location>
</feature>
<feature type="region of interest" description="Disordered" evidence="1">
    <location>
        <begin position="446"/>
        <end position="476"/>
    </location>
</feature>
<sequence length="1613" mass="173283">MKVNVRVRGRDEGLLLTKGRVLPPSRSAHSSHPPLSLSFARVSRNSFAFMTPKKVRRLQLPTNPSSMSLNELFHAVRFVSQSGVKNVDVWDEFARRADYLLASCQFRHLSLLAHSLVKMDAGSRIVSRGVSSALAESAGKGREEKGDVLYRSFRYSSLFDRFVDRALRTVESASLRDLGFLLNALVRSPELRAAALRQAEGGAHFSFPLLSLVSKRVCDLLSEEKIHFSHEKDSVASKKDSSFIPEQEGSEKKRDFDAGTAALLVNGYSRLLAGDREVFEWPSEVLIWQQQLALSRKGPDGDRGRGSGLSSSSSSSSSSSEGSSETLRFSLTPSPHSSSSSSSGFVLRDSSEGEGLPTPPTGLWELEALRGVTREAAGRQDVMEGISAGEMSQILNGLCKLGIRDLFFLRALAPAIHRLVTQAEVQRHAWEAKRVALMEEREEEKFLGEGGRGKEKEEGRLSAQRVVEEEGEGEQEESLIIGPRQFSAIVHSLAHLEGHSVIPLAFAALLSLLPSLGSRMTPAELGAVASALSSARWGDADACSVLRRELRARLSSFSPVQTASLLLCIAGSRERGPGIVSEQMTKRSRGRGGRPQSSVASALKNAGRDEEERDLREVFSLARQHLTSFLEIEKRNLSGEDQAGHLSTGRGERDGFVGGRVGELDFSEGSSEPRKAKLNLQVMTMILGAFSKAHVLDPEFRRAIEDRILPLLPQSNLQSLVSTLYAYSRLVPEVPPLSLCVATELCRRLCPSSHTLSVQGKGPPRLSCVEAKEGPLEPSRLANAAYALGLLHEAALREKRRRGGHQGPPSPFTDHTHTSGRDALKKDGSDGTVTAVTQRTEAAGLDCSVFAHTTAAILALVAQMPPDKPAIHGSDLPSEHGDTPMRARSPSSSERFTGTQIANLLRSAAVVWGGNGTSGGSGRIPWAELPFPCEVLRGIRKLVELSVEAAPQMGAQLQASTVESIALLAASLSPSSRCPEGVRFDSAGNGKGEGGITEASVEKERFLQEVQGGDAIASEALKAAALFSLPPPSALRGMKETTRVFLSLCAGTYVPMLRGFVALHLHDHSGNPRHTDTDLKLLSLLFEGIANALDPQLLDQHGGTRGKRKGGMGGEQNEIEMQFGGVENDLSASSTMSSSPLVSPRWLSSRSSSMLSPESLHSIAKALGGVALCLSRSGEVFEEHAELKEELVRASSRLSAMLLLECARQSEDLSACAYFDVLLSVFLSRHLYGDPADVHSLVGSDDRAFAFWGLCTSDSTLSSALVSEATRLKSQRDQQTPFHSVPPYEPDRKSKGRFEQPHAAATQGGGGHSWGVVGTSEELSREAAVRWRALMSRLMPGGSLVWGAFSHQTNHQGKENERGGPAPPSAKALLLAVASRPQSPPTPPPLSLLGFGDLLTDSRQTEGGGEYLEVGDEIEEEMGVSSRTVVMGARGDLDSAAVAAYADVTLMASRLGVCLRKAASQRAAQTAASKAPPPREDHSAVPSNRHGGTLGEHSMPPKLPPLVSLFSEVAHQLGVRVLNYRNAAQFALPQQVLRGNHTAQQIRGQQLVSASETAQTSDSTAAPKPILQEIERGSAPGGATFVPNTARGRSQAAPECRLHRNFSRSIKIG</sequence>
<organism evidence="2">
    <name type="scientific">Chromera velia CCMP2878</name>
    <dbReference type="NCBI Taxonomy" id="1169474"/>
    <lineage>
        <taxon>Eukaryota</taxon>
        <taxon>Sar</taxon>
        <taxon>Alveolata</taxon>
        <taxon>Colpodellida</taxon>
        <taxon>Chromeraceae</taxon>
        <taxon>Chromera</taxon>
    </lineage>
</organism>
<feature type="compositionally biased region" description="Basic and acidic residues" evidence="1">
    <location>
        <begin position="446"/>
        <end position="460"/>
    </location>
</feature>
<proteinExistence type="predicted"/>
<feature type="compositionally biased region" description="Low complexity" evidence="1">
    <location>
        <begin position="308"/>
        <end position="325"/>
    </location>
</feature>
<feature type="region of interest" description="Disordered" evidence="1">
    <location>
        <begin position="1576"/>
        <end position="1596"/>
    </location>
</feature>
<feature type="region of interest" description="Disordered" evidence="1">
    <location>
        <begin position="1468"/>
        <end position="1500"/>
    </location>
</feature>
<feature type="region of interest" description="Disordered" evidence="1">
    <location>
        <begin position="1548"/>
        <end position="1567"/>
    </location>
</feature>
<feature type="region of interest" description="Disordered" evidence="1">
    <location>
        <begin position="872"/>
        <end position="895"/>
    </location>
</feature>
<feature type="region of interest" description="Disordered" evidence="1">
    <location>
        <begin position="578"/>
        <end position="608"/>
    </location>
</feature>
<feature type="compositionally biased region" description="Polar residues" evidence="1">
    <location>
        <begin position="1548"/>
        <end position="1564"/>
    </location>
</feature>
<feature type="region of interest" description="Disordered" evidence="1">
    <location>
        <begin position="1272"/>
        <end position="1317"/>
    </location>
</feature>
<dbReference type="EMBL" id="CDMZ01005036">
    <property type="protein sequence ID" value="CEM51748.1"/>
    <property type="molecule type" value="Genomic_DNA"/>
</dbReference>
<evidence type="ECO:0000256" key="1">
    <source>
        <dbReference type="SAM" id="MobiDB-lite"/>
    </source>
</evidence>
<feature type="compositionally biased region" description="Basic and acidic residues" evidence="1">
    <location>
        <begin position="814"/>
        <end position="829"/>
    </location>
</feature>
<protein>
    <submittedName>
        <fullName evidence="2">Uncharacterized protein</fullName>
    </submittedName>
</protein>
<name>A0A0G4I440_9ALVE</name>
<feature type="region of interest" description="Disordered" evidence="1">
    <location>
        <begin position="799"/>
        <end position="830"/>
    </location>
</feature>
<evidence type="ECO:0000313" key="2">
    <source>
        <dbReference type="EMBL" id="CEM51748.1"/>
    </source>
</evidence>
<feature type="compositionally biased region" description="Low complexity" evidence="1">
    <location>
        <begin position="334"/>
        <end position="348"/>
    </location>
</feature>
<reference evidence="2" key="1">
    <citation type="submission" date="2014-11" db="EMBL/GenBank/DDBJ databases">
        <authorList>
            <person name="Otto D Thomas"/>
            <person name="Naeem Raeece"/>
        </authorList>
    </citation>
    <scope>NUCLEOTIDE SEQUENCE</scope>
</reference>
<accession>A0A0G4I440</accession>
<feature type="compositionally biased region" description="Basic and acidic residues" evidence="1">
    <location>
        <begin position="1289"/>
        <end position="1300"/>
    </location>
</feature>